<protein>
    <submittedName>
        <fullName evidence="2">Amidohydrolase family protein</fullName>
    </submittedName>
</protein>
<comment type="caution">
    <text evidence="2">The sequence shown here is derived from an EMBL/GenBank/DDBJ whole genome shotgun (WGS) entry which is preliminary data.</text>
</comment>
<evidence type="ECO:0000313" key="2">
    <source>
        <dbReference type="EMBL" id="MTH61237.1"/>
    </source>
</evidence>
<dbReference type="Proteomes" id="UP000449846">
    <property type="component" value="Unassembled WGS sequence"/>
</dbReference>
<dbReference type="EMBL" id="WMIG01000014">
    <property type="protein sequence ID" value="MTH61237.1"/>
    <property type="molecule type" value="Genomic_DNA"/>
</dbReference>
<reference evidence="2 3" key="1">
    <citation type="submission" date="2019-11" db="EMBL/GenBank/DDBJ databases">
        <authorList>
            <person name="Dong K."/>
        </authorList>
    </citation>
    <scope>NUCLEOTIDE SEQUENCE [LARGE SCALE GENOMIC DNA]</scope>
    <source>
        <strain evidence="2 3">NBRC 112902</strain>
    </source>
</reference>
<sequence length="160" mass="17802">MEQTVDVMDWAYGKGIQIILHANGEGASDMLIAAVYATTKKYGPADHRPVIIHGQFLCEAEADAFRRRDTVASLFPIHTFYRGDWHRDHTVGPELVDNISPTGCLVNRGMKFSRHHDASVALPNSMRFLDATVTRRVRSGDIIGPAERVDVMAALKAMRI</sequence>
<name>A0A844HSC6_9RHOB</name>
<keyword evidence="2" id="KW-0378">Hydrolase</keyword>
<dbReference type="InterPro" id="IPR013108">
    <property type="entry name" value="Amidohydro_3"/>
</dbReference>
<evidence type="ECO:0000259" key="1">
    <source>
        <dbReference type="Pfam" id="PF07969"/>
    </source>
</evidence>
<dbReference type="PANTHER" id="PTHR22642:SF2">
    <property type="entry name" value="PROTEIN LONG AFTER FAR-RED 3"/>
    <property type="match status" value="1"/>
</dbReference>
<keyword evidence="3" id="KW-1185">Reference proteome</keyword>
<dbReference type="AlphaFoldDB" id="A0A844HSC6"/>
<dbReference type="Pfam" id="PF07969">
    <property type="entry name" value="Amidohydro_3"/>
    <property type="match status" value="1"/>
</dbReference>
<dbReference type="Gene3D" id="3.20.20.140">
    <property type="entry name" value="Metal-dependent hydrolases"/>
    <property type="match status" value="1"/>
</dbReference>
<proteinExistence type="predicted"/>
<dbReference type="OrthoDB" id="9811399at2"/>
<accession>A0A844HSC6</accession>
<evidence type="ECO:0000313" key="3">
    <source>
        <dbReference type="Proteomes" id="UP000449846"/>
    </source>
</evidence>
<feature type="domain" description="Amidohydrolase 3" evidence="1">
    <location>
        <begin position="6"/>
        <end position="159"/>
    </location>
</feature>
<dbReference type="PANTHER" id="PTHR22642">
    <property type="entry name" value="IMIDAZOLONEPROPIONASE"/>
    <property type="match status" value="1"/>
</dbReference>
<gene>
    <name evidence="2" type="ORF">GL300_18665</name>
</gene>
<dbReference type="GO" id="GO:0016787">
    <property type="term" value="F:hydrolase activity"/>
    <property type="evidence" value="ECO:0007669"/>
    <property type="project" value="UniProtKB-KW"/>
</dbReference>
<dbReference type="SUPFAM" id="SSF51556">
    <property type="entry name" value="Metallo-dependent hydrolases"/>
    <property type="match status" value="1"/>
</dbReference>
<organism evidence="2 3">
    <name type="scientific">Paracoccus litorisediminis</name>
    <dbReference type="NCBI Taxonomy" id="2006130"/>
    <lineage>
        <taxon>Bacteria</taxon>
        <taxon>Pseudomonadati</taxon>
        <taxon>Pseudomonadota</taxon>
        <taxon>Alphaproteobacteria</taxon>
        <taxon>Rhodobacterales</taxon>
        <taxon>Paracoccaceae</taxon>
        <taxon>Paracoccus</taxon>
    </lineage>
</organism>
<dbReference type="InterPro" id="IPR032466">
    <property type="entry name" value="Metal_Hydrolase"/>
</dbReference>